<dbReference type="EMBL" id="CP000095">
    <property type="protein sequence ID" value="AAZ58872.1"/>
    <property type="molecule type" value="Genomic_DNA"/>
</dbReference>
<dbReference type="Proteomes" id="UP000002535">
    <property type="component" value="Chromosome"/>
</dbReference>
<reference evidence="2 3" key="1">
    <citation type="journal article" date="2007" name="PLoS Genet.">
        <title>Patterns and implications of gene gain and loss in the evolution of Prochlorococcus.</title>
        <authorList>
            <person name="Kettler G.C."/>
            <person name="Martiny A.C."/>
            <person name="Huang K."/>
            <person name="Zucker J."/>
            <person name="Coleman M.L."/>
            <person name="Rodrigue S."/>
            <person name="Chen F."/>
            <person name="Lapidus A."/>
            <person name="Ferriera S."/>
            <person name="Johnson J."/>
            <person name="Steglich C."/>
            <person name="Church G.M."/>
            <person name="Richardson P."/>
            <person name="Chisholm S.W."/>
        </authorList>
    </citation>
    <scope>NUCLEOTIDE SEQUENCE [LARGE SCALE GENOMIC DNA]</scope>
    <source>
        <strain evidence="2 3">NATL2A</strain>
    </source>
</reference>
<dbReference type="InterPro" id="IPR038255">
    <property type="entry name" value="PBS_linker_sf"/>
</dbReference>
<evidence type="ECO:0000313" key="2">
    <source>
        <dbReference type="EMBL" id="AAZ58872.1"/>
    </source>
</evidence>
<dbReference type="AlphaFoldDB" id="Q46I06"/>
<dbReference type="HOGENOM" id="CLU_030258_0_0_3"/>
<accession>Q46I06</accession>
<gene>
    <name evidence="2" type="ordered locus">PMN2A_1384</name>
</gene>
<dbReference type="STRING" id="59920.PMN2A_1384"/>
<dbReference type="Gene3D" id="1.10.3130.20">
    <property type="entry name" value="Phycobilisome linker domain"/>
    <property type="match status" value="1"/>
</dbReference>
<evidence type="ECO:0000259" key="1">
    <source>
        <dbReference type="Pfam" id="PF13946"/>
    </source>
</evidence>
<dbReference type="Pfam" id="PF13946">
    <property type="entry name" value="DUF4214"/>
    <property type="match status" value="1"/>
</dbReference>
<dbReference type="PhylomeDB" id="Q46I06"/>
<keyword evidence="3" id="KW-1185">Reference proteome</keyword>
<sequence length="485" mass="54204">MTEAIYSSGALTTTTALGPFTKSVEVYGIKIAGLKEAGGNAAVGDEFIRKVAQTTKLLLDPNGANVNSTKQQQAIEHLKKINTLQRIGVEEMDSYSPPLINKNYSGWDSTNDKHNATDFIWQHNLPGDAIKTSNEQITEVLEHLLHTLVRFALPGAYPDQFIFIEDRTAYQNFDEEDNEFQWSGLLYEAAQEAIKTGVFDATDYEHVGKNSFDYWKMVTVEYQYALTFAEWGFNPKYSGSMDPEWSDSHLTPESIKKDNPLGHQLYEDYISKVLTKPSSEKLESMFQINNQGLSGYQPDILTTKDYSGAFHEYTFINQGNNKYGIKLDSSSTIDSLTGLSTVKFSDTSIDINKDVIGTFNQVTGLNTDSGEMFRLYNAAFARFPDADGLKYWIDQFSSGKNTRRVVAQSFLGSAEFTEKYGSNVSDETYVNNLYKNVLGRDADAEGLNYWVGNLSSGIETRYEALLGFAESAENKALFTELTGFG</sequence>
<proteinExistence type="predicted"/>
<protein>
    <recommendedName>
        <fullName evidence="1">DUF4214 domain-containing protein</fullName>
    </recommendedName>
</protein>
<dbReference type="KEGG" id="pmn:PMN2A_1384"/>
<dbReference type="InterPro" id="IPR025282">
    <property type="entry name" value="DUF4214"/>
</dbReference>
<feature type="domain" description="DUF4214" evidence="1">
    <location>
        <begin position="407"/>
        <end position="478"/>
    </location>
</feature>
<dbReference type="RefSeq" id="WP_011294016.1">
    <property type="nucleotide sequence ID" value="NC_007335.2"/>
</dbReference>
<evidence type="ECO:0000313" key="3">
    <source>
        <dbReference type="Proteomes" id="UP000002535"/>
    </source>
</evidence>
<name>Q46I06_PROMT</name>
<organism evidence="2 3">
    <name type="scientific">Prochlorococcus marinus (strain NATL2A)</name>
    <dbReference type="NCBI Taxonomy" id="59920"/>
    <lineage>
        <taxon>Bacteria</taxon>
        <taxon>Bacillati</taxon>
        <taxon>Cyanobacteriota</taxon>
        <taxon>Cyanophyceae</taxon>
        <taxon>Synechococcales</taxon>
        <taxon>Prochlorococcaceae</taxon>
        <taxon>Prochlorococcus</taxon>
    </lineage>
</organism>